<keyword evidence="5" id="KW-0472">Membrane</keyword>
<feature type="compositionally biased region" description="Polar residues" evidence="10">
    <location>
        <begin position="96"/>
        <end position="106"/>
    </location>
</feature>
<protein>
    <recommendedName>
        <fullName evidence="3">Guanine nucleotide-binding protein subunit gamma</fullName>
    </recommendedName>
</protein>
<dbReference type="Pfam" id="PF00631">
    <property type="entry name" value="G-gamma"/>
    <property type="match status" value="1"/>
</dbReference>
<dbReference type="PANTHER" id="PTHR28189:SF1">
    <property type="entry name" value="GUANINE NUCLEOTIDE-BINDING PROTEIN SUBUNIT GAMMA"/>
    <property type="match status" value="1"/>
</dbReference>
<dbReference type="GO" id="GO:0005834">
    <property type="term" value="C:heterotrimeric G-protein complex"/>
    <property type="evidence" value="ECO:0007669"/>
    <property type="project" value="TreeGrafter"/>
</dbReference>
<keyword evidence="14" id="KW-1185">Reference proteome</keyword>
<gene>
    <name evidence="13" type="ORF">LAMI_0H03686G</name>
</gene>
<keyword evidence="6" id="KW-0564">Palmitate</keyword>
<reference evidence="14" key="1">
    <citation type="submission" date="2016-03" db="EMBL/GenBank/DDBJ databases">
        <authorList>
            <person name="Devillers H."/>
        </authorList>
    </citation>
    <scope>NUCLEOTIDE SEQUENCE [LARGE SCALE GENOMIC DNA]</scope>
</reference>
<dbReference type="GO" id="GO:0000750">
    <property type="term" value="P:pheromone-dependent signal transduction involved in conjugation with cellular fusion"/>
    <property type="evidence" value="ECO:0007669"/>
    <property type="project" value="InterPro"/>
</dbReference>
<evidence type="ECO:0000256" key="9">
    <source>
        <dbReference type="ARBA" id="ARBA00023289"/>
    </source>
</evidence>
<dbReference type="Gene3D" id="4.10.260.10">
    <property type="entry name" value="Transducin (heterotrimeric G protein), gamma chain"/>
    <property type="match status" value="1"/>
</dbReference>
<dbReference type="GO" id="GO:0031681">
    <property type="term" value="F:G-protein beta-subunit binding"/>
    <property type="evidence" value="ECO:0007669"/>
    <property type="project" value="InterPro"/>
</dbReference>
<comment type="similarity">
    <text evidence="2">Belongs to the G protein gamma family.</text>
</comment>
<evidence type="ECO:0000313" key="14">
    <source>
        <dbReference type="Proteomes" id="UP000191024"/>
    </source>
</evidence>
<evidence type="ECO:0000256" key="2">
    <source>
        <dbReference type="ARBA" id="ARBA00007431"/>
    </source>
</evidence>
<dbReference type="InterPro" id="IPR041848">
    <property type="entry name" value="Ste18_fungal"/>
</dbReference>
<evidence type="ECO:0000256" key="1">
    <source>
        <dbReference type="ARBA" id="ARBA00004370"/>
    </source>
</evidence>
<dbReference type="OrthoDB" id="19232at2759"/>
<feature type="domain" description="G protein gamma" evidence="12">
    <location>
        <begin position="23"/>
        <end position="105"/>
    </location>
</feature>
<keyword evidence="4" id="KW-0488">Methylation</keyword>
<dbReference type="GO" id="GO:0007186">
    <property type="term" value="P:G protein-coupled receptor signaling pathway"/>
    <property type="evidence" value="ECO:0007669"/>
    <property type="project" value="InterPro"/>
</dbReference>
<evidence type="ECO:0000256" key="7">
    <source>
        <dbReference type="ARBA" id="ARBA00023224"/>
    </source>
</evidence>
<keyword evidence="8" id="KW-0449">Lipoprotein</keyword>
<dbReference type="InterPro" id="IPR015898">
    <property type="entry name" value="G-protein_gamma-like_dom"/>
</dbReference>
<evidence type="ECO:0000256" key="4">
    <source>
        <dbReference type="ARBA" id="ARBA00022481"/>
    </source>
</evidence>
<keyword evidence="9" id="KW-0636">Prenylation</keyword>
<sequence>MHRCESDPVEPKMAELEVPIKIQFLKLKRINELNKRLREEIKRERITASNSCLSIIDYSTSHRDYTLPGIWGHPPPGSNPFRGSTRGSQRKYAGHQSESSTCCVLM</sequence>
<dbReference type="SUPFAM" id="SSF48670">
    <property type="entry name" value="Transducin (heterotrimeric G protein), gamma chain"/>
    <property type="match status" value="1"/>
</dbReference>
<evidence type="ECO:0000256" key="5">
    <source>
        <dbReference type="ARBA" id="ARBA00023136"/>
    </source>
</evidence>
<dbReference type="STRING" id="1230905.A0A1G4KEI1"/>
<evidence type="ECO:0000256" key="3">
    <source>
        <dbReference type="ARBA" id="ARBA00016111"/>
    </source>
</evidence>
<evidence type="ECO:0000259" key="11">
    <source>
        <dbReference type="SMART" id="SM00224"/>
    </source>
</evidence>
<dbReference type="EMBL" id="LT598468">
    <property type="protein sequence ID" value="SCV02875.1"/>
    <property type="molecule type" value="Genomic_DNA"/>
</dbReference>
<keyword evidence="7" id="KW-0807">Transducer</keyword>
<dbReference type="SMART" id="SM00224">
    <property type="entry name" value="GGL"/>
    <property type="match status" value="1"/>
</dbReference>
<evidence type="ECO:0000256" key="6">
    <source>
        <dbReference type="ARBA" id="ARBA00023139"/>
    </source>
</evidence>
<dbReference type="PANTHER" id="PTHR28189">
    <property type="entry name" value="GUANINE NUCLEOTIDE-BINDING PROTEIN SUBUNIT GAMMA"/>
    <property type="match status" value="1"/>
</dbReference>
<feature type="domain" description="G protein gamma" evidence="11">
    <location>
        <begin position="27"/>
        <end position="90"/>
    </location>
</feature>
<organism evidence="13 14">
    <name type="scientific">Lachancea mirantina</name>
    <dbReference type="NCBI Taxonomy" id="1230905"/>
    <lineage>
        <taxon>Eukaryota</taxon>
        <taxon>Fungi</taxon>
        <taxon>Dikarya</taxon>
        <taxon>Ascomycota</taxon>
        <taxon>Saccharomycotina</taxon>
        <taxon>Saccharomycetes</taxon>
        <taxon>Saccharomycetales</taxon>
        <taxon>Saccharomycetaceae</taxon>
        <taxon>Lachancea</taxon>
    </lineage>
</organism>
<dbReference type="AlphaFoldDB" id="A0A1G4KEI1"/>
<name>A0A1G4KEI1_9SACH</name>
<evidence type="ECO:0000259" key="12">
    <source>
        <dbReference type="SMART" id="SM01224"/>
    </source>
</evidence>
<evidence type="ECO:0000256" key="8">
    <source>
        <dbReference type="ARBA" id="ARBA00023288"/>
    </source>
</evidence>
<accession>A0A1G4KEI1</accession>
<evidence type="ECO:0000256" key="10">
    <source>
        <dbReference type="SAM" id="MobiDB-lite"/>
    </source>
</evidence>
<dbReference type="InterPro" id="IPR036284">
    <property type="entry name" value="GGL_sf"/>
</dbReference>
<dbReference type="SMART" id="SM01224">
    <property type="entry name" value="G_gamma"/>
    <property type="match status" value="1"/>
</dbReference>
<feature type="region of interest" description="Disordered" evidence="10">
    <location>
        <begin position="69"/>
        <end position="106"/>
    </location>
</feature>
<dbReference type="Proteomes" id="UP000191024">
    <property type="component" value="Chromosome H"/>
</dbReference>
<proteinExistence type="inferred from homology"/>
<comment type="subcellular location">
    <subcellularLocation>
        <location evidence="1">Membrane</location>
    </subcellularLocation>
</comment>
<evidence type="ECO:0000313" key="13">
    <source>
        <dbReference type="EMBL" id="SCV02875.1"/>
    </source>
</evidence>